<dbReference type="Proteomes" id="UP001589833">
    <property type="component" value="Unassembled WGS sequence"/>
</dbReference>
<organism evidence="2 3">
    <name type="scientific">Halalkalibacter alkalisediminis</name>
    <dbReference type="NCBI Taxonomy" id="935616"/>
    <lineage>
        <taxon>Bacteria</taxon>
        <taxon>Bacillati</taxon>
        <taxon>Bacillota</taxon>
        <taxon>Bacilli</taxon>
        <taxon>Bacillales</taxon>
        <taxon>Bacillaceae</taxon>
        <taxon>Halalkalibacter</taxon>
    </lineage>
</organism>
<dbReference type="RefSeq" id="WP_390185893.1">
    <property type="nucleotide sequence ID" value="NZ_JAQQWT010000003.1"/>
</dbReference>
<gene>
    <name evidence="2" type="ORF">ACFFH4_04100</name>
</gene>
<dbReference type="GO" id="GO:0005524">
    <property type="term" value="F:ATP binding"/>
    <property type="evidence" value="ECO:0007669"/>
    <property type="project" value="UniProtKB-KW"/>
</dbReference>
<comment type="caution">
    <text evidence="2">The sequence shown here is derived from an EMBL/GenBank/DDBJ whole genome shotgun (WGS) entry which is preliminary data.</text>
</comment>
<reference evidence="2 3" key="1">
    <citation type="submission" date="2024-09" db="EMBL/GenBank/DDBJ databases">
        <authorList>
            <person name="Sun Q."/>
            <person name="Mori K."/>
        </authorList>
    </citation>
    <scope>NUCLEOTIDE SEQUENCE [LARGE SCALE GENOMIC DNA]</scope>
    <source>
        <strain evidence="2 3">NCAIM B.02301</strain>
    </source>
</reference>
<keyword evidence="2" id="KW-0547">Nucleotide-binding</keyword>
<name>A0ABV6NCM3_9BACI</name>
<evidence type="ECO:0000313" key="2">
    <source>
        <dbReference type="EMBL" id="MFC0558229.1"/>
    </source>
</evidence>
<evidence type="ECO:0000313" key="3">
    <source>
        <dbReference type="Proteomes" id="UP001589833"/>
    </source>
</evidence>
<dbReference type="Pfam" id="PF02518">
    <property type="entry name" value="HATPase_c"/>
    <property type="match status" value="1"/>
</dbReference>
<dbReference type="SUPFAM" id="SSF55874">
    <property type="entry name" value="ATPase domain of HSP90 chaperone/DNA topoisomerase II/histidine kinase"/>
    <property type="match status" value="1"/>
</dbReference>
<feature type="domain" description="Histidine kinase/HSP90-like ATPase" evidence="1">
    <location>
        <begin position="5"/>
        <end position="38"/>
    </location>
</feature>
<sequence>MEQDLGLAISKEIIVHHKGEIWIEAKEGSGTTVFIKLP</sequence>
<keyword evidence="2" id="KW-0067">ATP-binding</keyword>
<dbReference type="Gene3D" id="3.30.565.10">
    <property type="entry name" value="Histidine kinase-like ATPase, C-terminal domain"/>
    <property type="match status" value="1"/>
</dbReference>
<protein>
    <submittedName>
        <fullName evidence="2">ATP-binding protein</fullName>
    </submittedName>
</protein>
<keyword evidence="3" id="KW-1185">Reference proteome</keyword>
<dbReference type="InterPro" id="IPR003594">
    <property type="entry name" value="HATPase_dom"/>
</dbReference>
<evidence type="ECO:0000259" key="1">
    <source>
        <dbReference type="Pfam" id="PF02518"/>
    </source>
</evidence>
<proteinExistence type="predicted"/>
<accession>A0ABV6NCM3</accession>
<dbReference type="InterPro" id="IPR036890">
    <property type="entry name" value="HATPase_C_sf"/>
</dbReference>
<dbReference type="EMBL" id="JBHLTR010000004">
    <property type="protein sequence ID" value="MFC0558229.1"/>
    <property type="molecule type" value="Genomic_DNA"/>
</dbReference>